<dbReference type="AlphaFoldDB" id="A0A6A4ZSA9"/>
<feature type="compositionally biased region" description="Low complexity" evidence="1">
    <location>
        <begin position="96"/>
        <end position="113"/>
    </location>
</feature>
<proteinExistence type="predicted"/>
<evidence type="ECO:0008006" key="4">
    <source>
        <dbReference type="Google" id="ProtNLM"/>
    </source>
</evidence>
<protein>
    <recommendedName>
        <fullName evidence="4">Amino acid permease/ SLC12A domain-containing protein</fullName>
    </recommendedName>
</protein>
<keyword evidence="2" id="KW-0812">Transmembrane</keyword>
<dbReference type="EMBL" id="VJMH01000605">
    <property type="protein sequence ID" value="KAF0715312.1"/>
    <property type="molecule type" value="Genomic_DNA"/>
</dbReference>
<accession>A0A6A4ZSA9</accession>
<feature type="transmembrane region" description="Helical" evidence="2">
    <location>
        <begin position="184"/>
        <end position="205"/>
    </location>
</feature>
<keyword evidence="2" id="KW-1133">Transmembrane helix</keyword>
<evidence type="ECO:0000313" key="3">
    <source>
        <dbReference type="EMBL" id="KAF0715312.1"/>
    </source>
</evidence>
<evidence type="ECO:0000256" key="2">
    <source>
        <dbReference type="SAM" id="Phobius"/>
    </source>
</evidence>
<sequence length="318" mass="33112">MLTIACPCTTDAGIPPSAMSKIGPMLPMEAKAAPTPPKGPTSAYVRKAKSSKPQAASKPSKKAAIWRTSLSKPTKAASQSKSTAAASGSRTNSTAPTTTDGTSSPLDTSSLTDQGEPADRAAPRHIWAMALLTTLGHHLHGWNAGWTAGFVPFCVAQVIMAAAYTVHISTLAEIGAKVPGGSYGFARAVLGFYTGFLVAALELIQYITQTALAVLLVGHLVAPRGFQPLVWAVVYAGVVALHQLRGKLLMQTMLIAVVLGGLLPVGLFLVGSLPHTNFAKHAVWVDNDANTSVWATGSTAFIASLPYTTYAYSGIESI</sequence>
<feature type="transmembrane region" description="Helical" evidence="2">
    <location>
        <begin position="150"/>
        <end position="172"/>
    </location>
</feature>
<name>A0A6A4ZSA9_9STRA</name>
<organism evidence="3">
    <name type="scientific">Aphanomyces stellatus</name>
    <dbReference type="NCBI Taxonomy" id="120398"/>
    <lineage>
        <taxon>Eukaryota</taxon>
        <taxon>Sar</taxon>
        <taxon>Stramenopiles</taxon>
        <taxon>Oomycota</taxon>
        <taxon>Saprolegniomycetes</taxon>
        <taxon>Saprolegniales</taxon>
        <taxon>Verrucalvaceae</taxon>
        <taxon>Aphanomyces</taxon>
    </lineage>
</organism>
<feature type="compositionally biased region" description="Low complexity" evidence="1">
    <location>
        <begin position="71"/>
        <end position="87"/>
    </location>
</feature>
<evidence type="ECO:0000256" key="1">
    <source>
        <dbReference type="SAM" id="MobiDB-lite"/>
    </source>
</evidence>
<keyword evidence="2" id="KW-0472">Membrane</keyword>
<gene>
    <name evidence="3" type="ORF">As57867_003430</name>
</gene>
<feature type="transmembrane region" description="Helical" evidence="2">
    <location>
        <begin position="253"/>
        <end position="273"/>
    </location>
</feature>
<feature type="region of interest" description="Disordered" evidence="1">
    <location>
        <begin position="27"/>
        <end position="119"/>
    </location>
</feature>
<feature type="non-terminal residue" evidence="3">
    <location>
        <position position="318"/>
    </location>
</feature>
<reference evidence="3" key="1">
    <citation type="submission" date="2019-06" db="EMBL/GenBank/DDBJ databases">
        <title>Genomics analysis of Aphanomyces spp. identifies a new class of oomycete effector associated with host adaptation.</title>
        <authorList>
            <person name="Gaulin E."/>
        </authorList>
    </citation>
    <scope>NUCLEOTIDE SEQUENCE</scope>
    <source>
        <strain evidence="3">CBS 578.67</strain>
    </source>
</reference>
<comment type="caution">
    <text evidence="3">The sequence shown here is derived from an EMBL/GenBank/DDBJ whole genome shotgun (WGS) entry which is preliminary data.</text>
</comment>